<dbReference type="Proteomes" id="UP001500523">
    <property type="component" value="Unassembled WGS sequence"/>
</dbReference>
<evidence type="ECO:0000313" key="1">
    <source>
        <dbReference type="EMBL" id="GAA3715226.1"/>
    </source>
</evidence>
<comment type="caution">
    <text evidence="1">The sequence shown here is derived from an EMBL/GenBank/DDBJ whole genome shotgun (WGS) entry which is preliminary data.</text>
</comment>
<dbReference type="EMBL" id="BAABBF010000005">
    <property type="protein sequence ID" value="GAA3715226.1"/>
    <property type="molecule type" value="Genomic_DNA"/>
</dbReference>
<proteinExistence type="predicted"/>
<name>A0ABP7EA50_9SPHN</name>
<protein>
    <submittedName>
        <fullName evidence="1">Uncharacterized protein</fullName>
    </submittedName>
</protein>
<organism evidence="1 2">
    <name type="scientific">Sphingomonas cynarae</name>
    <dbReference type="NCBI Taxonomy" id="930197"/>
    <lineage>
        <taxon>Bacteria</taxon>
        <taxon>Pseudomonadati</taxon>
        <taxon>Pseudomonadota</taxon>
        <taxon>Alphaproteobacteria</taxon>
        <taxon>Sphingomonadales</taxon>
        <taxon>Sphingomonadaceae</taxon>
        <taxon>Sphingomonas</taxon>
    </lineage>
</organism>
<dbReference type="RefSeq" id="WP_344693720.1">
    <property type="nucleotide sequence ID" value="NZ_BAABBF010000005.1"/>
</dbReference>
<evidence type="ECO:0000313" key="2">
    <source>
        <dbReference type="Proteomes" id="UP001500523"/>
    </source>
</evidence>
<sequence>MPNPVPVHPRIDAHDLPNSPFEEFRLCERDTRNVAQDADERLATARLLLRATWPVSTDTFVTEDMPLLLTRAGQIDPSR</sequence>
<reference evidence="2" key="1">
    <citation type="journal article" date="2019" name="Int. J. Syst. Evol. Microbiol.">
        <title>The Global Catalogue of Microorganisms (GCM) 10K type strain sequencing project: providing services to taxonomists for standard genome sequencing and annotation.</title>
        <authorList>
            <consortium name="The Broad Institute Genomics Platform"/>
            <consortium name="The Broad Institute Genome Sequencing Center for Infectious Disease"/>
            <person name="Wu L."/>
            <person name="Ma J."/>
        </authorList>
    </citation>
    <scope>NUCLEOTIDE SEQUENCE [LARGE SCALE GENOMIC DNA]</scope>
    <source>
        <strain evidence="2">JCM 17498</strain>
    </source>
</reference>
<gene>
    <name evidence="1" type="ORF">GCM10022268_24840</name>
</gene>
<accession>A0ABP7EA50</accession>
<keyword evidence="2" id="KW-1185">Reference proteome</keyword>